<dbReference type="GO" id="GO:0015937">
    <property type="term" value="P:coenzyme A biosynthetic process"/>
    <property type="evidence" value="ECO:0007669"/>
    <property type="project" value="UniProtKB-UniRule"/>
</dbReference>
<dbReference type="HAMAP" id="MF_00376">
    <property type="entry name" value="Dephospho_CoA_kinase"/>
    <property type="match status" value="1"/>
</dbReference>
<keyword evidence="5" id="KW-0808">Transferase</keyword>
<comment type="subcellular location">
    <subcellularLocation>
        <location evidence="5">Cytoplasm</location>
    </subcellularLocation>
</comment>
<dbReference type="EC" id="2.7.1.24" evidence="5 6"/>
<proteinExistence type="inferred from homology"/>
<comment type="similarity">
    <text evidence="1 5">Belongs to the CoaE family.</text>
</comment>
<keyword evidence="8" id="KW-1185">Reference proteome</keyword>
<dbReference type="NCBIfam" id="TIGR00152">
    <property type="entry name" value="dephospho-CoA kinase"/>
    <property type="match status" value="1"/>
</dbReference>
<dbReference type="Proteomes" id="UP000078596">
    <property type="component" value="Chromosome"/>
</dbReference>
<evidence type="ECO:0000256" key="4">
    <source>
        <dbReference type="ARBA" id="ARBA00022993"/>
    </source>
</evidence>
<dbReference type="InterPro" id="IPR027417">
    <property type="entry name" value="P-loop_NTPase"/>
</dbReference>
<evidence type="ECO:0000256" key="2">
    <source>
        <dbReference type="ARBA" id="ARBA00022741"/>
    </source>
</evidence>
<dbReference type="GO" id="GO:0005737">
    <property type="term" value="C:cytoplasm"/>
    <property type="evidence" value="ECO:0007669"/>
    <property type="project" value="UniProtKB-SubCell"/>
</dbReference>
<dbReference type="GO" id="GO:0004140">
    <property type="term" value="F:dephospho-CoA kinase activity"/>
    <property type="evidence" value="ECO:0007669"/>
    <property type="project" value="UniProtKB-UniRule"/>
</dbReference>
<keyword evidence="5" id="KW-0963">Cytoplasm</keyword>
<feature type="binding site" evidence="5">
    <location>
        <begin position="12"/>
        <end position="17"/>
    </location>
    <ligand>
        <name>ATP</name>
        <dbReference type="ChEBI" id="CHEBI:30616"/>
    </ligand>
</feature>
<dbReference type="Gene3D" id="3.40.50.300">
    <property type="entry name" value="P-loop containing nucleotide triphosphate hydrolases"/>
    <property type="match status" value="1"/>
</dbReference>
<reference evidence="7 8" key="1">
    <citation type="submission" date="2016-06" db="EMBL/GenBank/DDBJ databases">
        <title>Insight into the functional genes involving in sulfur oxidation in Pearl River water.</title>
        <authorList>
            <person name="Luo J."/>
            <person name="Tan X."/>
            <person name="Lin W."/>
        </authorList>
    </citation>
    <scope>NUCLEOTIDE SEQUENCE [LARGE SCALE GENOMIC DNA]</scope>
    <source>
        <strain evidence="7 8">LS2</strain>
    </source>
</reference>
<evidence type="ECO:0000256" key="1">
    <source>
        <dbReference type="ARBA" id="ARBA00009018"/>
    </source>
</evidence>
<dbReference type="InterPro" id="IPR001977">
    <property type="entry name" value="Depp_CoAkinase"/>
</dbReference>
<dbReference type="GO" id="GO:0005524">
    <property type="term" value="F:ATP binding"/>
    <property type="evidence" value="ECO:0007669"/>
    <property type="project" value="UniProtKB-UniRule"/>
</dbReference>
<dbReference type="PANTHER" id="PTHR10695">
    <property type="entry name" value="DEPHOSPHO-COA KINASE-RELATED"/>
    <property type="match status" value="1"/>
</dbReference>
<keyword evidence="5 7" id="KW-0418">Kinase</keyword>
<evidence type="ECO:0000256" key="3">
    <source>
        <dbReference type="ARBA" id="ARBA00022840"/>
    </source>
</evidence>
<sequence>MGLLIGLTGGIASGKSTVAGLLSDAQIPIVDTDQLSRELVEPGTPALMAIVDAFGPSILQPDHQLDRGALRKRILADPHARRLLEEILHPPIRQLAQARARHLAETHPIVVIVIPLLAEESVYPHYRWLDHIVAVTTTPALQHARLLTRPGIDGQQADQLLQAQVRDDRRRAIADFCLDNSGDLAHLQRQVGALLRELQKRITD</sequence>
<gene>
    <name evidence="5" type="primary">coaE</name>
    <name evidence="7" type="ORF">A9404_05455</name>
</gene>
<comment type="pathway">
    <text evidence="5">Cofactor biosynthesis; coenzyme A biosynthesis; CoA from (R)-pantothenate: step 5/5.</text>
</comment>
<keyword evidence="4 5" id="KW-0173">Coenzyme A biosynthesis</keyword>
<dbReference type="Pfam" id="PF01121">
    <property type="entry name" value="CoaE"/>
    <property type="match status" value="1"/>
</dbReference>
<dbReference type="EMBL" id="CP016027">
    <property type="protein sequence ID" value="ANJ66898.1"/>
    <property type="molecule type" value="Genomic_DNA"/>
</dbReference>
<comment type="function">
    <text evidence="5">Catalyzes the phosphorylation of the 3'-hydroxyl group of dephosphocoenzyme A to form coenzyme A.</text>
</comment>
<dbReference type="SUPFAM" id="SSF52540">
    <property type="entry name" value="P-loop containing nucleoside triphosphate hydrolases"/>
    <property type="match status" value="1"/>
</dbReference>
<evidence type="ECO:0000313" key="8">
    <source>
        <dbReference type="Proteomes" id="UP000078596"/>
    </source>
</evidence>
<dbReference type="STRING" id="1860122.A9404_05455"/>
<dbReference type="AlphaFoldDB" id="A0A191ZGA3"/>
<dbReference type="UniPathway" id="UPA00241">
    <property type="reaction ID" value="UER00356"/>
</dbReference>
<dbReference type="PANTHER" id="PTHR10695:SF46">
    <property type="entry name" value="BIFUNCTIONAL COENZYME A SYNTHASE-RELATED"/>
    <property type="match status" value="1"/>
</dbReference>
<keyword evidence="3 5" id="KW-0067">ATP-binding</keyword>
<evidence type="ECO:0000256" key="6">
    <source>
        <dbReference type="NCBIfam" id="TIGR00152"/>
    </source>
</evidence>
<evidence type="ECO:0000256" key="5">
    <source>
        <dbReference type="HAMAP-Rule" id="MF_00376"/>
    </source>
</evidence>
<keyword evidence="2 5" id="KW-0547">Nucleotide-binding</keyword>
<evidence type="ECO:0000313" key="7">
    <source>
        <dbReference type="EMBL" id="ANJ66898.1"/>
    </source>
</evidence>
<comment type="catalytic activity">
    <reaction evidence="5">
        <text>3'-dephospho-CoA + ATP = ADP + CoA + H(+)</text>
        <dbReference type="Rhea" id="RHEA:18245"/>
        <dbReference type="ChEBI" id="CHEBI:15378"/>
        <dbReference type="ChEBI" id="CHEBI:30616"/>
        <dbReference type="ChEBI" id="CHEBI:57287"/>
        <dbReference type="ChEBI" id="CHEBI:57328"/>
        <dbReference type="ChEBI" id="CHEBI:456216"/>
        <dbReference type="EC" id="2.7.1.24"/>
    </reaction>
</comment>
<dbReference type="CDD" id="cd02022">
    <property type="entry name" value="DPCK"/>
    <property type="match status" value="1"/>
</dbReference>
<name>A0A191ZGA3_9GAMM</name>
<protein>
    <recommendedName>
        <fullName evidence="5 6">Dephospho-CoA kinase</fullName>
        <ecNumber evidence="5 6">2.7.1.24</ecNumber>
    </recommendedName>
    <alternativeName>
        <fullName evidence="5">Dephosphocoenzyme A kinase</fullName>
    </alternativeName>
</protein>
<organism evidence="7 8">
    <name type="scientific">Halothiobacillus diazotrophicus</name>
    <dbReference type="NCBI Taxonomy" id="1860122"/>
    <lineage>
        <taxon>Bacteria</taxon>
        <taxon>Pseudomonadati</taxon>
        <taxon>Pseudomonadota</taxon>
        <taxon>Gammaproteobacteria</taxon>
        <taxon>Chromatiales</taxon>
        <taxon>Halothiobacillaceae</taxon>
        <taxon>Halothiobacillus</taxon>
    </lineage>
</organism>
<dbReference type="PROSITE" id="PS51219">
    <property type="entry name" value="DPCK"/>
    <property type="match status" value="1"/>
</dbReference>
<accession>A0A191ZGA3</accession>
<dbReference type="KEGG" id="haz:A9404_05455"/>